<organism evidence="1 2">
    <name type="scientific">Halocaridina rubra</name>
    <name type="common">Hawaiian red shrimp</name>
    <dbReference type="NCBI Taxonomy" id="373956"/>
    <lineage>
        <taxon>Eukaryota</taxon>
        <taxon>Metazoa</taxon>
        <taxon>Ecdysozoa</taxon>
        <taxon>Arthropoda</taxon>
        <taxon>Crustacea</taxon>
        <taxon>Multicrustacea</taxon>
        <taxon>Malacostraca</taxon>
        <taxon>Eumalacostraca</taxon>
        <taxon>Eucarida</taxon>
        <taxon>Decapoda</taxon>
        <taxon>Pleocyemata</taxon>
        <taxon>Caridea</taxon>
        <taxon>Atyoidea</taxon>
        <taxon>Atyidae</taxon>
        <taxon>Halocaridina</taxon>
    </lineage>
</organism>
<comment type="caution">
    <text evidence="1">The sequence shown here is derived from an EMBL/GenBank/DDBJ whole genome shotgun (WGS) entry which is preliminary data.</text>
</comment>
<evidence type="ECO:0000313" key="1">
    <source>
        <dbReference type="EMBL" id="KAK7068952.1"/>
    </source>
</evidence>
<dbReference type="Proteomes" id="UP001381693">
    <property type="component" value="Unassembled WGS sequence"/>
</dbReference>
<proteinExistence type="predicted"/>
<sequence>MFYLAPWRIRIWDLLGGSQVLYPLRLIKENVSCPQYLVWKSCASITACSLKGYD</sequence>
<name>A0AAN8WMQ9_HALRR</name>
<dbReference type="EMBL" id="JAXCGZ010017071">
    <property type="protein sequence ID" value="KAK7068952.1"/>
    <property type="molecule type" value="Genomic_DNA"/>
</dbReference>
<reference evidence="1 2" key="1">
    <citation type="submission" date="2023-11" db="EMBL/GenBank/DDBJ databases">
        <title>Halocaridina rubra genome assembly.</title>
        <authorList>
            <person name="Smith C."/>
        </authorList>
    </citation>
    <scope>NUCLEOTIDE SEQUENCE [LARGE SCALE GENOMIC DNA]</scope>
    <source>
        <strain evidence="1">EP-1</strain>
        <tissue evidence="1">Whole</tissue>
    </source>
</reference>
<protein>
    <submittedName>
        <fullName evidence="1">Uncharacterized protein</fullName>
    </submittedName>
</protein>
<evidence type="ECO:0000313" key="2">
    <source>
        <dbReference type="Proteomes" id="UP001381693"/>
    </source>
</evidence>
<dbReference type="AlphaFoldDB" id="A0AAN8WMQ9"/>
<accession>A0AAN8WMQ9</accession>
<keyword evidence="2" id="KW-1185">Reference proteome</keyword>
<gene>
    <name evidence="1" type="ORF">SK128_004950</name>
</gene>